<dbReference type="InterPro" id="IPR018077">
    <property type="entry name" value="Glyco_hydro_fam25_subgr"/>
</dbReference>
<evidence type="ECO:0000256" key="1">
    <source>
        <dbReference type="ARBA" id="ARBA00010646"/>
    </source>
</evidence>
<dbReference type="AlphaFoldDB" id="A0A2S0HZ47"/>
<dbReference type="RefSeq" id="WP_105217165.1">
    <property type="nucleotide sequence ID" value="NZ_CP027062.1"/>
</dbReference>
<sequence>MKTHHFYYLTLTLILLGGGLLVTLFISETIFAKDLAENTERIIVDPDLTAGGGQRDSFQASHYADTTAYLKGIDISKYQKDIDWSGLSDKITFIICKATEGRTLMDSEFDSNWKNIEKAGRYRGAYHFYRSNDDPEVQAEFFYSTVGELGANDLPMVLDIESGSLVGAVNKTKLTADLLSFLQTVEKLSGKKPMIYSNSYFASQYLNREEFASYPLWVAEYTSKSEPTIPYFWSAKGGWSFWQRSASYDLSSVDGEVDFDIFNGNMEALKNFISSTSEEDQ</sequence>
<dbReference type="EMBL" id="CP027062">
    <property type="protein sequence ID" value="AVI51925.1"/>
    <property type="molecule type" value="Genomic_DNA"/>
</dbReference>
<dbReference type="SMART" id="SM00641">
    <property type="entry name" value="Glyco_25"/>
    <property type="match status" value="1"/>
</dbReference>
<keyword evidence="4" id="KW-0472">Membrane</keyword>
<accession>A0A2S0HZ47</accession>
<dbReference type="GO" id="GO:0003796">
    <property type="term" value="F:lysozyme activity"/>
    <property type="evidence" value="ECO:0007669"/>
    <property type="project" value="InterPro"/>
</dbReference>
<keyword evidence="4" id="KW-0812">Transmembrane</keyword>
<evidence type="ECO:0000256" key="4">
    <source>
        <dbReference type="SAM" id="Phobius"/>
    </source>
</evidence>
<dbReference type="Gene3D" id="3.20.20.80">
    <property type="entry name" value="Glycosidases"/>
    <property type="match status" value="1"/>
</dbReference>
<evidence type="ECO:0000256" key="3">
    <source>
        <dbReference type="ARBA" id="ARBA00023295"/>
    </source>
</evidence>
<dbReference type="OrthoDB" id="9798192at2"/>
<keyword evidence="2 5" id="KW-0378">Hydrolase</keyword>
<dbReference type="PROSITE" id="PS51904">
    <property type="entry name" value="GLYCOSYL_HYDROL_F25_2"/>
    <property type="match status" value="1"/>
</dbReference>
<dbReference type="Proteomes" id="UP000238442">
    <property type="component" value="Chromosome"/>
</dbReference>
<keyword evidence="4" id="KW-1133">Transmembrane helix</keyword>
<dbReference type="PANTHER" id="PTHR34135">
    <property type="entry name" value="LYSOZYME"/>
    <property type="match status" value="1"/>
</dbReference>
<evidence type="ECO:0000256" key="2">
    <source>
        <dbReference type="ARBA" id="ARBA00022801"/>
    </source>
</evidence>
<dbReference type="InterPro" id="IPR017853">
    <property type="entry name" value="GH"/>
</dbReference>
<comment type="similarity">
    <text evidence="1">Belongs to the glycosyl hydrolase 25 family.</text>
</comment>
<keyword evidence="6" id="KW-1185">Reference proteome</keyword>
<dbReference type="GO" id="GO:0016998">
    <property type="term" value="P:cell wall macromolecule catabolic process"/>
    <property type="evidence" value="ECO:0007669"/>
    <property type="project" value="InterPro"/>
</dbReference>
<dbReference type="PANTHER" id="PTHR34135:SF2">
    <property type="entry name" value="LYSOZYME"/>
    <property type="match status" value="1"/>
</dbReference>
<feature type="transmembrane region" description="Helical" evidence="4">
    <location>
        <begin position="6"/>
        <end position="26"/>
    </location>
</feature>
<evidence type="ECO:0000313" key="5">
    <source>
        <dbReference type="EMBL" id="AVI51925.1"/>
    </source>
</evidence>
<dbReference type="SUPFAM" id="SSF51445">
    <property type="entry name" value="(Trans)glycosidases"/>
    <property type="match status" value="1"/>
</dbReference>
<reference evidence="5 6" key="1">
    <citation type="submission" date="2018-02" db="EMBL/GenBank/DDBJ databases">
        <title>Genomic analysis of the strain RR4-38 isolated from a seawater recirculating aquaculture system.</title>
        <authorList>
            <person name="Kim Y.-S."/>
            <person name="Jang Y.H."/>
            <person name="Kim K.-H."/>
        </authorList>
    </citation>
    <scope>NUCLEOTIDE SEQUENCE [LARGE SCALE GENOMIC DNA]</scope>
    <source>
        <strain evidence="5 6">RR4-38</strain>
    </source>
</reference>
<evidence type="ECO:0000313" key="6">
    <source>
        <dbReference type="Proteomes" id="UP000238442"/>
    </source>
</evidence>
<dbReference type="KEGG" id="aue:C5O00_12495"/>
<dbReference type="GO" id="GO:0016052">
    <property type="term" value="P:carbohydrate catabolic process"/>
    <property type="evidence" value="ECO:0007669"/>
    <property type="project" value="TreeGrafter"/>
</dbReference>
<keyword evidence="3" id="KW-0326">Glycosidase</keyword>
<protein>
    <submittedName>
        <fullName evidence="5">Glycoside hydrolase</fullName>
    </submittedName>
</protein>
<proteinExistence type="inferred from homology"/>
<name>A0A2S0HZ47_9FLAO</name>
<dbReference type="Pfam" id="PF01183">
    <property type="entry name" value="Glyco_hydro_25"/>
    <property type="match status" value="1"/>
</dbReference>
<organism evidence="5 6">
    <name type="scientific">Pukyongia salina</name>
    <dbReference type="NCBI Taxonomy" id="2094025"/>
    <lineage>
        <taxon>Bacteria</taxon>
        <taxon>Pseudomonadati</taxon>
        <taxon>Bacteroidota</taxon>
        <taxon>Flavobacteriia</taxon>
        <taxon>Flavobacteriales</taxon>
        <taxon>Flavobacteriaceae</taxon>
        <taxon>Pukyongia</taxon>
    </lineage>
</organism>
<dbReference type="GO" id="GO:0009253">
    <property type="term" value="P:peptidoglycan catabolic process"/>
    <property type="evidence" value="ECO:0007669"/>
    <property type="project" value="InterPro"/>
</dbReference>
<dbReference type="InterPro" id="IPR002053">
    <property type="entry name" value="Glyco_hydro_25"/>
</dbReference>
<gene>
    <name evidence="5" type="ORF">C5O00_12495</name>
</gene>